<organism evidence="2 3">
    <name type="scientific">Trifolium pratense</name>
    <name type="common">Red clover</name>
    <dbReference type="NCBI Taxonomy" id="57577"/>
    <lineage>
        <taxon>Eukaryota</taxon>
        <taxon>Viridiplantae</taxon>
        <taxon>Streptophyta</taxon>
        <taxon>Embryophyta</taxon>
        <taxon>Tracheophyta</taxon>
        <taxon>Spermatophyta</taxon>
        <taxon>Magnoliopsida</taxon>
        <taxon>eudicotyledons</taxon>
        <taxon>Gunneridae</taxon>
        <taxon>Pentapetalae</taxon>
        <taxon>rosids</taxon>
        <taxon>fabids</taxon>
        <taxon>Fabales</taxon>
        <taxon>Fabaceae</taxon>
        <taxon>Papilionoideae</taxon>
        <taxon>50 kb inversion clade</taxon>
        <taxon>NPAAA clade</taxon>
        <taxon>Hologalegina</taxon>
        <taxon>IRL clade</taxon>
        <taxon>Trifolieae</taxon>
        <taxon>Trifolium</taxon>
    </lineage>
</organism>
<evidence type="ECO:0000256" key="1">
    <source>
        <dbReference type="SAM" id="MobiDB-lite"/>
    </source>
</evidence>
<reference evidence="2 3" key="1">
    <citation type="journal article" date="2014" name="Am. J. Bot.">
        <title>Genome assembly and annotation for red clover (Trifolium pratense; Fabaceae).</title>
        <authorList>
            <person name="Istvanek J."/>
            <person name="Jaros M."/>
            <person name="Krenek A."/>
            <person name="Repkova J."/>
        </authorList>
    </citation>
    <scope>NUCLEOTIDE SEQUENCE [LARGE SCALE GENOMIC DNA]</scope>
    <source>
        <strain evidence="3">cv. Tatra</strain>
        <tissue evidence="2">Young leaves</tissue>
    </source>
</reference>
<feature type="region of interest" description="Disordered" evidence="1">
    <location>
        <begin position="1"/>
        <end position="32"/>
    </location>
</feature>
<dbReference type="EMBL" id="ASHM01017767">
    <property type="protein sequence ID" value="PNX99445.1"/>
    <property type="molecule type" value="Genomic_DNA"/>
</dbReference>
<evidence type="ECO:0000313" key="3">
    <source>
        <dbReference type="Proteomes" id="UP000236291"/>
    </source>
</evidence>
<sequence length="229" mass="25920">MGSRSLPVATKGSRETQLRELHHRKQSKEIGMQPKKSEEILLGLKHTNRLQETDPDSHFPITTYLPPPPSSSLPTQFLCKLLICMISWPYPRDPIFPYLFVLAIARLSHKIQDLVEAGTWKALKFGRGSGPSLSHINFADDPVLIAEAVSNQAILIREVRVMKAKYTCGPNALPDIRLRHHCSNILEVICHVWEDAETNISWTIQNGKDIRFWKDMLIDDIAPLNANLA</sequence>
<gene>
    <name evidence="2" type="ORF">L195_g022710</name>
</gene>
<dbReference type="AlphaFoldDB" id="A0A2K3N8S4"/>
<evidence type="ECO:0000313" key="2">
    <source>
        <dbReference type="EMBL" id="PNX99445.1"/>
    </source>
</evidence>
<proteinExistence type="predicted"/>
<reference evidence="2 3" key="2">
    <citation type="journal article" date="2017" name="Front. Plant Sci.">
        <title>Gene Classification and Mining of Molecular Markers Useful in Red Clover (Trifolium pratense) Breeding.</title>
        <authorList>
            <person name="Istvanek J."/>
            <person name="Dluhosova J."/>
            <person name="Dluhos P."/>
            <person name="Patkova L."/>
            <person name="Nedelnik J."/>
            <person name="Repkova J."/>
        </authorList>
    </citation>
    <scope>NUCLEOTIDE SEQUENCE [LARGE SCALE GENOMIC DNA]</scope>
    <source>
        <strain evidence="3">cv. Tatra</strain>
        <tissue evidence="2">Young leaves</tissue>
    </source>
</reference>
<name>A0A2K3N8S4_TRIPR</name>
<accession>A0A2K3N8S4</accession>
<protein>
    <submittedName>
        <fullName evidence="2">Uncharacterized protein</fullName>
    </submittedName>
</protein>
<comment type="caution">
    <text evidence="2">The sequence shown here is derived from an EMBL/GenBank/DDBJ whole genome shotgun (WGS) entry which is preliminary data.</text>
</comment>
<dbReference type="Proteomes" id="UP000236291">
    <property type="component" value="Unassembled WGS sequence"/>
</dbReference>